<proteinExistence type="predicted"/>
<evidence type="ECO:0000313" key="2">
    <source>
        <dbReference type="Proteomes" id="UP000234579"/>
    </source>
</evidence>
<sequence>MYKYNKVYQELADILNDKDVEKIYKNFRGMQVNFPMRLYSRESVKKEIAKQKGEVDIKDLAVQTGYSAYTIRRIISQLPLTKVRGL</sequence>
<gene>
    <name evidence="1" type="ORF">CYR79_08050</name>
</gene>
<name>A0A222W3H5_9LACO</name>
<evidence type="ECO:0000313" key="1">
    <source>
        <dbReference type="EMBL" id="PLA75990.1"/>
    </source>
</evidence>
<dbReference type="Proteomes" id="UP000234579">
    <property type="component" value="Unassembled WGS sequence"/>
</dbReference>
<reference evidence="2" key="1">
    <citation type="submission" date="2017-12" db="EMBL/GenBank/DDBJ databases">
        <authorList>
            <person name="Christensen H."/>
        </authorList>
    </citation>
    <scope>NUCLEOTIDE SEQUENCE [LARGE SCALE GENOMIC DNA]</scope>
    <source>
        <strain evidence="2">268A</strain>
    </source>
</reference>
<dbReference type="SUPFAM" id="SSF46689">
    <property type="entry name" value="Homeodomain-like"/>
    <property type="match status" value="1"/>
</dbReference>
<accession>A0A222W3H5</accession>
<dbReference type="RefSeq" id="WP_094129339.1">
    <property type="nucleotide sequence ID" value="NZ_CALVBX010000047.1"/>
</dbReference>
<dbReference type="AlphaFoldDB" id="A0A222W3H5"/>
<dbReference type="EMBL" id="PKGI01000041">
    <property type="protein sequence ID" value="PLA75990.1"/>
    <property type="molecule type" value="Genomic_DNA"/>
</dbReference>
<dbReference type="KEGG" id="lagl:BEN83_04220"/>
<protein>
    <submittedName>
        <fullName evidence="1">Uncharacterized protein</fullName>
    </submittedName>
</protein>
<organism evidence="1 2">
    <name type="scientific">Ligilactobacillus agilis</name>
    <dbReference type="NCBI Taxonomy" id="1601"/>
    <lineage>
        <taxon>Bacteria</taxon>
        <taxon>Bacillati</taxon>
        <taxon>Bacillota</taxon>
        <taxon>Bacilli</taxon>
        <taxon>Lactobacillales</taxon>
        <taxon>Lactobacillaceae</taxon>
        <taxon>Ligilactobacillus</taxon>
    </lineage>
</organism>
<dbReference type="InterPro" id="IPR009057">
    <property type="entry name" value="Homeodomain-like_sf"/>
</dbReference>
<comment type="caution">
    <text evidence="1">The sequence shown here is derived from an EMBL/GenBank/DDBJ whole genome shotgun (WGS) entry which is preliminary data.</text>
</comment>
<dbReference type="STRING" id="1601.GCA_001243975_01762"/>